<organism evidence="12 13">
    <name type="scientific">Ranitomeya imitator</name>
    <name type="common">mimic poison frog</name>
    <dbReference type="NCBI Taxonomy" id="111125"/>
    <lineage>
        <taxon>Eukaryota</taxon>
        <taxon>Metazoa</taxon>
        <taxon>Chordata</taxon>
        <taxon>Craniata</taxon>
        <taxon>Vertebrata</taxon>
        <taxon>Euteleostomi</taxon>
        <taxon>Amphibia</taxon>
        <taxon>Batrachia</taxon>
        <taxon>Anura</taxon>
        <taxon>Neobatrachia</taxon>
        <taxon>Hyloidea</taxon>
        <taxon>Dendrobatidae</taxon>
        <taxon>Dendrobatinae</taxon>
        <taxon>Ranitomeya</taxon>
    </lineage>
</organism>
<dbReference type="EMBL" id="CAUEEQ010078558">
    <property type="protein sequence ID" value="CAJ0967754.1"/>
    <property type="molecule type" value="Genomic_DNA"/>
</dbReference>
<dbReference type="InterPro" id="IPR024079">
    <property type="entry name" value="MetalloPept_cat_dom_sf"/>
</dbReference>
<name>A0ABN9MPV4_9NEOB</name>
<keyword evidence="2 8" id="KW-0479">Metal-binding</keyword>
<dbReference type="PROSITE" id="PS01180">
    <property type="entry name" value="CUB"/>
    <property type="match status" value="2"/>
</dbReference>
<evidence type="ECO:0000256" key="8">
    <source>
        <dbReference type="PROSITE-ProRule" id="PRU01211"/>
    </source>
</evidence>
<feature type="domain" description="Peptidase M12A" evidence="11">
    <location>
        <begin position="61"/>
        <end position="258"/>
    </location>
</feature>
<dbReference type="InterPro" id="IPR017370">
    <property type="entry name" value="Hatching_enzyme_Uvs2-like"/>
</dbReference>
<reference evidence="12" key="1">
    <citation type="submission" date="2023-07" db="EMBL/GenBank/DDBJ databases">
        <authorList>
            <person name="Stuckert A."/>
        </authorList>
    </citation>
    <scope>NUCLEOTIDE SEQUENCE</scope>
</reference>
<comment type="caution">
    <text evidence="12">The sequence shown here is derived from an EMBL/GenBank/DDBJ whole genome shotgun (WGS) entry which is preliminary data.</text>
</comment>
<evidence type="ECO:0000256" key="7">
    <source>
        <dbReference type="PROSITE-ProRule" id="PRU00059"/>
    </source>
</evidence>
<evidence type="ECO:0000313" key="13">
    <source>
        <dbReference type="Proteomes" id="UP001176940"/>
    </source>
</evidence>
<keyword evidence="4 8" id="KW-0862">Zinc</keyword>
<comment type="caution">
    <text evidence="7">Lacks conserved residue(s) required for the propagation of feature annotation.</text>
</comment>
<feature type="non-terminal residue" evidence="12">
    <location>
        <position position="458"/>
    </location>
</feature>
<dbReference type="PANTHER" id="PTHR10127">
    <property type="entry name" value="DISCOIDIN, CUB, EGF, LAMININ , AND ZINC METALLOPROTEASE DOMAIN CONTAINING"/>
    <property type="match status" value="1"/>
</dbReference>
<feature type="disulfide bond" evidence="8">
    <location>
        <begin position="65"/>
        <end position="68"/>
    </location>
</feature>
<keyword evidence="3 8" id="KW-0378">Hydrolase</keyword>
<evidence type="ECO:0000259" key="11">
    <source>
        <dbReference type="PROSITE" id="PS51864"/>
    </source>
</evidence>
<dbReference type="InterPro" id="IPR001506">
    <property type="entry name" value="Peptidase_M12A"/>
</dbReference>
<keyword evidence="1 8" id="KW-0645">Protease</keyword>
<feature type="active site" evidence="8">
    <location>
        <position position="158"/>
    </location>
</feature>
<evidence type="ECO:0000256" key="6">
    <source>
        <dbReference type="ARBA" id="ARBA00023157"/>
    </source>
</evidence>
<dbReference type="InterPro" id="IPR000859">
    <property type="entry name" value="CUB_dom"/>
</dbReference>
<dbReference type="PANTHER" id="PTHR10127:SF899">
    <property type="entry name" value="ASTACIN-LIKE METALLOENDOPEPTIDASE-RELATED"/>
    <property type="match status" value="1"/>
</dbReference>
<dbReference type="SUPFAM" id="SSF49854">
    <property type="entry name" value="Spermadhesin, CUB domain"/>
    <property type="match status" value="2"/>
</dbReference>
<dbReference type="SMART" id="SM00042">
    <property type="entry name" value="CUB"/>
    <property type="match status" value="2"/>
</dbReference>
<evidence type="ECO:0000313" key="12">
    <source>
        <dbReference type="EMBL" id="CAJ0967754.1"/>
    </source>
</evidence>
<evidence type="ECO:0000256" key="9">
    <source>
        <dbReference type="RuleBase" id="RU361183"/>
    </source>
</evidence>
<keyword evidence="5 8" id="KW-0482">Metalloprotease</keyword>
<dbReference type="PIRSF" id="PIRSF038057">
    <property type="entry name" value="Hatching_enzyme_Uvs2"/>
    <property type="match status" value="1"/>
</dbReference>
<evidence type="ECO:0000256" key="3">
    <source>
        <dbReference type="ARBA" id="ARBA00022801"/>
    </source>
</evidence>
<proteinExistence type="predicted"/>
<evidence type="ECO:0000256" key="4">
    <source>
        <dbReference type="ARBA" id="ARBA00022833"/>
    </source>
</evidence>
<dbReference type="SMART" id="SM00235">
    <property type="entry name" value="ZnMc"/>
    <property type="match status" value="1"/>
</dbReference>
<dbReference type="CDD" id="cd00041">
    <property type="entry name" value="CUB"/>
    <property type="match status" value="1"/>
</dbReference>
<feature type="domain" description="CUB" evidence="10">
    <location>
        <begin position="326"/>
        <end position="439"/>
    </location>
</feature>
<dbReference type="Gene3D" id="3.40.390.10">
    <property type="entry name" value="Collagenase (Catalytic Domain)"/>
    <property type="match status" value="1"/>
</dbReference>
<dbReference type="PRINTS" id="PR00480">
    <property type="entry name" value="ASTACIN"/>
</dbReference>
<dbReference type="InterPro" id="IPR006026">
    <property type="entry name" value="Peptidase_Metallo"/>
</dbReference>
<feature type="binding site" evidence="8">
    <location>
        <position position="157"/>
    </location>
    <ligand>
        <name>Zn(2+)</name>
        <dbReference type="ChEBI" id="CHEBI:29105"/>
        <note>catalytic</note>
    </ligand>
</feature>
<keyword evidence="13" id="KW-1185">Reference proteome</keyword>
<gene>
    <name evidence="12" type="ORF">RIMI_LOCUS22456187</name>
</gene>
<evidence type="ECO:0000259" key="10">
    <source>
        <dbReference type="PROSITE" id="PS01180"/>
    </source>
</evidence>
<comment type="cofactor">
    <cofactor evidence="8 9">
        <name>Zn(2+)</name>
        <dbReference type="ChEBI" id="CHEBI:29105"/>
    </cofactor>
    <text evidence="8 9">Binds 1 zinc ion per subunit.</text>
</comment>
<feature type="binding site" evidence="8">
    <location>
        <position position="161"/>
    </location>
    <ligand>
        <name>Zn(2+)</name>
        <dbReference type="ChEBI" id="CHEBI:29105"/>
        <note>catalytic</note>
    </ligand>
</feature>
<dbReference type="InterPro" id="IPR035914">
    <property type="entry name" value="Sperma_CUB_dom_sf"/>
</dbReference>
<dbReference type="Gene3D" id="2.60.120.290">
    <property type="entry name" value="Spermadhesin, CUB domain"/>
    <property type="match status" value="2"/>
</dbReference>
<feature type="binding site" evidence="8">
    <location>
        <position position="167"/>
    </location>
    <ligand>
        <name>Zn(2+)</name>
        <dbReference type="ChEBI" id="CHEBI:29105"/>
        <note>catalytic</note>
    </ligand>
</feature>
<dbReference type="SUPFAM" id="SSF55486">
    <property type="entry name" value="Metalloproteases ('zincins'), catalytic domain"/>
    <property type="match status" value="1"/>
</dbReference>
<dbReference type="EC" id="3.4.24.-" evidence="9"/>
<dbReference type="Pfam" id="PF01400">
    <property type="entry name" value="Astacin"/>
    <property type="match status" value="1"/>
</dbReference>
<evidence type="ECO:0000256" key="5">
    <source>
        <dbReference type="ARBA" id="ARBA00023049"/>
    </source>
</evidence>
<accession>A0ABN9MPV4</accession>
<keyword evidence="6 8" id="KW-1015">Disulfide bond</keyword>
<protein>
    <recommendedName>
        <fullName evidence="9">Metalloendopeptidase</fullName>
        <ecNumber evidence="9">3.4.24.-</ecNumber>
    </recommendedName>
</protein>
<dbReference type="Pfam" id="PF00431">
    <property type="entry name" value="CUB"/>
    <property type="match status" value="2"/>
</dbReference>
<dbReference type="PROSITE" id="PS51864">
    <property type="entry name" value="ASTACIN"/>
    <property type="match status" value="1"/>
</dbReference>
<feature type="domain" description="CUB" evidence="10">
    <location>
        <begin position="260"/>
        <end position="324"/>
    </location>
</feature>
<feature type="non-terminal residue" evidence="12">
    <location>
        <position position="1"/>
    </location>
</feature>
<dbReference type="Proteomes" id="UP001176940">
    <property type="component" value="Unassembled WGS sequence"/>
</dbReference>
<evidence type="ECO:0000256" key="2">
    <source>
        <dbReference type="ARBA" id="ARBA00022723"/>
    </source>
</evidence>
<sequence length="458" mass="50632">YKGRAWKNSSNQSPSISLSQTLGPTSLLSRLLCGWRRMEDRSGGSNLLLHEGDILLPKGRTAISCSSCLWPKSSLGTVNVPYVLSSIYNAQQIQLFKTAMQEFETLTCVRFIPRTTEADYVSILSSSGCASYIGKLGGPQQVSLSVDTCMLRGIIQHELSHVIGFVHEHSRSDRDNFITIVTKNIATGNLVNFDKYATNNLGLEYDYGSVMHYPRNAFTTYVGQDTIVPKPDPTVSIGQRYGLSVLDVSKINKLYNCNLCATLLNSMSGTFTSANYPSAYPQNSKCVWLIRTPAGQVALQFSAFDVQYSSLCSSDYMRIYDGPIQCGGAYYSSSKTFSTPGYPTTYYSNLDCGWVIAAPTGYKITLTMNDFAVESEPSCANDYLLVYDGQYTTAPIIGKKYCSSSPPPPLVSTGNIMLVLFHSNNVTEMRGFQAKYIMCKYERLKIIQKHVSNTCNMN</sequence>
<evidence type="ECO:0000256" key="1">
    <source>
        <dbReference type="ARBA" id="ARBA00022670"/>
    </source>
</evidence>